<dbReference type="Proteomes" id="UP000570851">
    <property type="component" value="Unassembled WGS sequence"/>
</dbReference>
<dbReference type="GeneID" id="58724983"/>
<evidence type="ECO:0000313" key="2">
    <source>
        <dbReference type="Proteomes" id="UP000570851"/>
    </source>
</evidence>
<protein>
    <submittedName>
        <fullName evidence="1">Uncharacterized protein</fullName>
    </submittedName>
</protein>
<organism evidence="1 2">
    <name type="scientific">Trichormus variabilis N2B</name>
    <dbReference type="NCBI Taxonomy" id="2681315"/>
    <lineage>
        <taxon>Bacteria</taxon>
        <taxon>Bacillati</taxon>
        <taxon>Cyanobacteriota</taxon>
        <taxon>Cyanophyceae</taxon>
        <taxon>Nostocales</taxon>
        <taxon>Nostocaceae</taxon>
        <taxon>Trichormus</taxon>
    </lineage>
</organism>
<dbReference type="RefSeq" id="WP_153228411.1">
    <property type="nucleotide sequence ID" value="NZ_JACKZP010000146.1"/>
</dbReference>
<accession>A0ABR6SF42</accession>
<reference evidence="1 2" key="1">
    <citation type="submission" date="2019-11" db="EMBL/GenBank/DDBJ databases">
        <title>Comparison of genomes from free-living endosymbiotic cyanobacteria isolated from Azolla.</title>
        <authorList>
            <person name="Thiel T."/>
            <person name="Pratte B."/>
        </authorList>
    </citation>
    <scope>NUCLEOTIDE SEQUENCE [LARGE SCALE GENOMIC DNA]</scope>
    <source>
        <strain evidence="1 2">N2B</strain>
    </source>
</reference>
<dbReference type="EMBL" id="JACKZP010000146">
    <property type="protein sequence ID" value="MBC1304978.1"/>
    <property type="molecule type" value="Genomic_DNA"/>
</dbReference>
<evidence type="ECO:0000313" key="1">
    <source>
        <dbReference type="EMBL" id="MBC1304978.1"/>
    </source>
</evidence>
<proteinExistence type="predicted"/>
<keyword evidence="2" id="KW-1185">Reference proteome</keyword>
<comment type="caution">
    <text evidence="1">The sequence shown here is derived from an EMBL/GenBank/DDBJ whole genome shotgun (WGS) entry which is preliminary data.</text>
</comment>
<name>A0ABR6SF42_ANAVA</name>
<gene>
    <name evidence="1" type="ORF">GNE12_23990</name>
</gene>
<sequence length="50" mass="5576">MISRIVPGSNMESDRSVIIHPRHTCLLLLLPIDKDAETTLTGQLPITNQH</sequence>